<dbReference type="AlphaFoldDB" id="A0A1X9SPL2"/>
<keyword evidence="2" id="KW-0378">Hydrolase</keyword>
<dbReference type="PIRSF" id="PIRSF003230">
    <property type="entry name" value="YbgC"/>
    <property type="match status" value="1"/>
</dbReference>
<dbReference type="InterPro" id="IPR050563">
    <property type="entry name" value="4-hydroxybenzoyl-CoA_TE"/>
</dbReference>
<reference evidence="4" key="2">
    <citation type="journal article" date="2017" name="Genome Biol. Evol.">
        <title>Comparative genomic analysis identifies a Campylobacter clade deficient in selenium metabolism.</title>
        <authorList>
            <person name="Miller W.G."/>
            <person name="Yee E."/>
            <person name="Lopes B.S."/>
            <person name="Chapman M.H."/>
            <person name="Huynh S."/>
            <person name="Bono J.L."/>
            <person name="Parker C.T."/>
            <person name="Strachan N.J.C."/>
            <person name="Forbes K.J."/>
        </authorList>
    </citation>
    <scope>NUCLEOTIDE SEQUENCE [LARGE SCALE GENOMIC DNA]</scope>
    <source>
        <strain evidence="4">NCTC 13004</strain>
    </source>
</reference>
<gene>
    <name evidence="3" type="ORF">CLAN_1477</name>
</gene>
<protein>
    <submittedName>
        <fullName evidence="3">Acyl-CoA thioesterase</fullName>
    </submittedName>
</protein>
<accession>A0A1X9SPL2</accession>
<dbReference type="InterPro" id="IPR029069">
    <property type="entry name" value="HotDog_dom_sf"/>
</dbReference>
<sequence>MMEFRYKIRVEFYDVDSMDVVWHGNYIKYFEAARCAFLREIGYDYANFRDDGFALPVVKLDIKYIKPLFFGDEAEILVRLKDATTMLKLEYQVLKDGEILNIANSTQVCVDIQKRLSMYELPSGFYRALKAKYEN</sequence>
<evidence type="ECO:0000313" key="3">
    <source>
        <dbReference type="EMBL" id="ARQ98192.1"/>
    </source>
</evidence>
<dbReference type="RefSeq" id="WP_232045875.1">
    <property type="nucleotide sequence ID" value="NZ_CP015578.1"/>
</dbReference>
<dbReference type="CDD" id="cd00586">
    <property type="entry name" value="4HBT"/>
    <property type="match status" value="1"/>
</dbReference>
<dbReference type="Gene3D" id="3.10.129.10">
    <property type="entry name" value="Hotdog Thioesterase"/>
    <property type="match status" value="1"/>
</dbReference>
<dbReference type="KEGG" id="clx:CLAN_1477"/>
<dbReference type="Proteomes" id="UP000202031">
    <property type="component" value="Chromosome"/>
</dbReference>
<dbReference type="InterPro" id="IPR006684">
    <property type="entry name" value="YbgC/YbaW"/>
</dbReference>
<dbReference type="EMBL" id="CP015578">
    <property type="protein sequence ID" value="ARQ98192.1"/>
    <property type="molecule type" value="Genomic_DNA"/>
</dbReference>
<dbReference type="Pfam" id="PF13279">
    <property type="entry name" value="4HBT_2"/>
    <property type="match status" value="1"/>
</dbReference>
<name>A0A1X9SPL2_9BACT</name>
<dbReference type="NCBIfam" id="TIGR00051">
    <property type="entry name" value="YbgC/FadM family acyl-CoA thioesterase"/>
    <property type="match status" value="1"/>
</dbReference>
<dbReference type="PANTHER" id="PTHR31793:SF27">
    <property type="entry name" value="NOVEL THIOESTERASE SUPERFAMILY DOMAIN AND SAPOSIN A-TYPE DOMAIN CONTAINING PROTEIN (0610012H03RIK)"/>
    <property type="match status" value="1"/>
</dbReference>
<proteinExistence type="inferred from homology"/>
<dbReference type="GO" id="GO:0047617">
    <property type="term" value="F:fatty acyl-CoA hydrolase activity"/>
    <property type="evidence" value="ECO:0007669"/>
    <property type="project" value="TreeGrafter"/>
</dbReference>
<dbReference type="GeneID" id="46921942"/>
<dbReference type="SUPFAM" id="SSF54637">
    <property type="entry name" value="Thioesterase/thiol ester dehydrase-isomerase"/>
    <property type="match status" value="1"/>
</dbReference>
<dbReference type="PANTHER" id="PTHR31793">
    <property type="entry name" value="4-HYDROXYBENZOYL-COA THIOESTERASE FAMILY MEMBER"/>
    <property type="match status" value="1"/>
</dbReference>
<comment type="similarity">
    <text evidence="1">Belongs to the 4-hydroxybenzoyl-CoA thioesterase family.</text>
</comment>
<evidence type="ECO:0000313" key="4">
    <source>
        <dbReference type="Proteomes" id="UP000202031"/>
    </source>
</evidence>
<evidence type="ECO:0000256" key="1">
    <source>
        <dbReference type="ARBA" id="ARBA00005953"/>
    </source>
</evidence>
<evidence type="ECO:0000256" key="2">
    <source>
        <dbReference type="ARBA" id="ARBA00022801"/>
    </source>
</evidence>
<organism evidence="3 4">
    <name type="scientific">Campylobacter lanienae NCTC 13004</name>
    <dbReference type="NCBI Taxonomy" id="1031753"/>
    <lineage>
        <taxon>Bacteria</taxon>
        <taxon>Pseudomonadati</taxon>
        <taxon>Campylobacterota</taxon>
        <taxon>Epsilonproteobacteria</taxon>
        <taxon>Campylobacterales</taxon>
        <taxon>Campylobacteraceae</taxon>
        <taxon>Campylobacter</taxon>
    </lineage>
</organism>
<reference evidence="4" key="1">
    <citation type="journal article" date="2017" name="Genome Biol. Evol.">
        <title>Comparative Genomic Analysis Identifies a Campylobacter Clade Deficient in Selenium Metabolism.</title>
        <authorList>
            <person name="Miller W.G."/>
            <person name="Yee E."/>
            <person name="Lopes B.S."/>
            <person name="Chapman M.H."/>
            <person name="Huynh S."/>
            <person name="Bono J.L."/>
            <person name="Parker C.T."/>
            <person name="Strachan N.J.C."/>
            <person name="Forbes K.J."/>
        </authorList>
    </citation>
    <scope>NUCLEOTIDE SEQUENCE [LARGE SCALE GENOMIC DNA]</scope>
    <source>
        <strain evidence="4">NCTC 13004</strain>
    </source>
</reference>